<gene>
    <name evidence="2" type="ORF">ECXG_04810</name>
</gene>
<accession>A0A1X3IYQ7</accession>
<reference evidence="2 3" key="1">
    <citation type="submission" date="2010-04" db="EMBL/GenBank/DDBJ databases">
        <title>The Genome Sequence of Escherichia coli TA447.</title>
        <authorList>
            <consortium name="The Broad Institute Genome Sequencing Platform"/>
            <consortium name="The Broad Institute Genome Sequencing Center for Infectious Disease"/>
            <person name="Feldgarden M."/>
            <person name="Gordon D.M."/>
            <person name="Johnson J.R."/>
            <person name="Johnston B.D."/>
            <person name="Young S."/>
            <person name="Zeng Q."/>
            <person name="Koehrsen M."/>
            <person name="Alvarado L."/>
            <person name="Berlin A.M."/>
            <person name="Borenstein D."/>
            <person name="Chapman S.B."/>
            <person name="Chen Z."/>
            <person name="Engels R."/>
            <person name="Freedman E."/>
            <person name="Gellesch M."/>
            <person name="Goldberg J."/>
            <person name="Griggs A."/>
            <person name="Gujja S."/>
            <person name="Heilman E.R."/>
            <person name="Heiman D.I."/>
            <person name="Hepburn T.A."/>
            <person name="Howarth C."/>
            <person name="Jen D."/>
            <person name="Larson L."/>
            <person name="Mehta T."/>
            <person name="Park D."/>
            <person name="Pearson M."/>
            <person name="Richards J."/>
            <person name="Roberts A."/>
            <person name="Saif S."/>
            <person name="Shea T.D."/>
            <person name="Shenoy N."/>
            <person name="Sisk P."/>
            <person name="Stolte C."/>
            <person name="Sykes S.N."/>
            <person name="Walk T."/>
            <person name="White J."/>
            <person name="Yandava C."/>
            <person name="Haas B."/>
            <person name="Henn M.R."/>
            <person name="Nusbaum C."/>
            <person name="Birren B."/>
        </authorList>
    </citation>
    <scope>NUCLEOTIDE SEQUENCE [LARGE SCALE GENOMIC DNA]</scope>
    <source>
        <strain evidence="2 3">TA447</strain>
    </source>
</reference>
<organism evidence="2 3">
    <name type="scientific">Escherichia coli TA447</name>
    <dbReference type="NCBI Taxonomy" id="656447"/>
    <lineage>
        <taxon>Bacteria</taxon>
        <taxon>Pseudomonadati</taxon>
        <taxon>Pseudomonadota</taxon>
        <taxon>Gammaproteobacteria</taxon>
        <taxon>Enterobacterales</taxon>
        <taxon>Enterobacteriaceae</taxon>
        <taxon>Escherichia</taxon>
    </lineage>
</organism>
<dbReference type="Pfam" id="PF19419">
    <property type="entry name" value="DUF5983"/>
    <property type="match status" value="1"/>
</dbReference>
<dbReference type="AlphaFoldDB" id="A0A1X3IYQ7"/>
<dbReference type="Proteomes" id="UP000193942">
    <property type="component" value="Unassembled WGS sequence"/>
</dbReference>
<evidence type="ECO:0000313" key="3">
    <source>
        <dbReference type="Proteomes" id="UP000193942"/>
    </source>
</evidence>
<dbReference type="InterPro" id="IPR046025">
    <property type="entry name" value="DUF5983"/>
</dbReference>
<proteinExistence type="predicted"/>
<dbReference type="EMBL" id="ADIZ01000029">
    <property type="protein sequence ID" value="OSK93078.1"/>
    <property type="molecule type" value="Genomic_DNA"/>
</dbReference>
<sequence>MVEMLNITQAYQVALISSSHTSEEDARRFMIASNELDWVSQIEYGCIVHAGLQDDDWKDELRRYGISEGAIANIQKVLDVGFDSVHFDCGAPVVEGLECWQW</sequence>
<comment type="caution">
    <text evidence="2">The sequence shown here is derived from an EMBL/GenBank/DDBJ whole genome shotgun (WGS) entry which is preliminary data.</text>
</comment>
<evidence type="ECO:0000313" key="2">
    <source>
        <dbReference type="EMBL" id="OSK93078.1"/>
    </source>
</evidence>
<name>A0A1X3IYQ7_ECOLX</name>
<evidence type="ECO:0000259" key="1">
    <source>
        <dbReference type="Pfam" id="PF19419"/>
    </source>
</evidence>
<feature type="domain" description="DUF5983" evidence="1">
    <location>
        <begin position="15"/>
        <end position="102"/>
    </location>
</feature>
<protein>
    <recommendedName>
        <fullName evidence="1">DUF5983 domain-containing protein</fullName>
    </recommendedName>
</protein>